<dbReference type="CDD" id="cd18186">
    <property type="entry name" value="BTB_POZ_ZBTB_KLHL-like"/>
    <property type="match status" value="1"/>
</dbReference>
<dbReference type="PANTHER" id="PTHR46231">
    <property type="entry name" value="ANKYRIN REPEAT AND BTB/POZ DOMAIN-CONTAINING PROTEIN 1"/>
    <property type="match status" value="1"/>
</dbReference>
<proteinExistence type="predicted"/>
<dbReference type="GO" id="GO:0005737">
    <property type="term" value="C:cytoplasm"/>
    <property type="evidence" value="ECO:0007669"/>
    <property type="project" value="TreeGrafter"/>
</dbReference>
<keyword evidence="2 3" id="KW-0040">ANK repeat</keyword>
<organism evidence="6 7">
    <name type="scientific">Rhypophila decipiens</name>
    <dbReference type="NCBI Taxonomy" id="261697"/>
    <lineage>
        <taxon>Eukaryota</taxon>
        <taxon>Fungi</taxon>
        <taxon>Dikarya</taxon>
        <taxon>Ascomycota</taxon>
        <taxon>Pezizomycotina</taxon>
        <taxon>Sordariomycetes</taxon>
        <taxon>Sordariomycetidae</taxon>
        <taxon>Sordariales</taxon>
        <taxon>Naviculisporaceae</taxon>
        <taxon>Rhypophila</taxon>
    </lineage>
</organism>
<dbReference type="InterPro" id="IPR036770">
    <property type="entry name" value="Ankyrin_rpt-contain_sf"/>
</dbReference>
<dbReference type="PANTHER" id="PTHR46231:SF1">
    <property type="entry name" value="ANKYRIN REPEAT AND BTB_POZ DOMAIN-CONTAINING PROTEIN 1"/>
    <property type="match status" value="1"/>
</dbReference>
<comment type="caution">
    <text evidence="6">The sequence shown here is derived from an EMBL/GenBank/DDBJ whole genome shotgun (WGS) entry which is preliminary data.</text>
</comment>
<dbReference type="SUPFAM" id="SSF48403">
    <property type="entry name" value="Ankyrin repeat"/>
    <property type="match status" value="1"/>
</dbReference>
<dbReference type="InterPro" id="IPR044515">
    <property type="entry name" value="ABTB1"/>
</dbReference>
<feature type="region of interest" description="Disordered" evidence="4">
    <location>
        <begin position="313"/>
        <end position="348"/>
    </location>
</feature>
<dbReference type="GO" id="GO:0000151">
    <property type="term" value="C:ubiquitin ligase complex"/>
    <property type="evidence" value="ECO:0007669"/>
    <property type="project" value="TreeGrafter"/>
</dbReference>
<dbReference type="Proteomes" id="UP001301769">
    <property type="component" value="Unassembled WGS sequence"/>
</dbReference>
<dbReference type="Pfam" id="PF00651">
    <property type="entry name" value="BTB"/>
    <property type="match status" value="2"/>
</dbReference>
<feature type="domain" description="BTB" evidence="5">
    <location>
        <begin position="355"/>
        <end position="413"/>
    </location>
</feature>
<dbReference type="Pfam" id="PF12796">
    <property type="entry name" value="Ank_2"/>
    <property type="match status" value="1"/>
</dbReference>
<reference evidence="6" key="2">
    <citation type="submission" date="2023-05" db="EMBL/GenBank/DDBJ databases">
        <authorList>
            <consortium name="Lawrence Berkeley National Laboratory"/>
            <person name="Steindorff A."/>
            <person name="Hensen N."/>
            <person name="Bonometti L."/>
            <person name="Westerberg I."/>
            <person name="Brannstrom I.O."/>
            <person name="Guillou S."/>
            <person name="Cros-Aarteil S."/>
            <person name="Calhoun S."/>
            <person name="Haridas S."/>
            <person name="Kuo A."/>
            <person name="Mondo S."/>
            <person name="Pangilinan J."/>
            <person name="Riley R."/>
            <person name="Labutti K."/>
            <person name="Andreopoulos B."/>
            <person name="Lipzen A."/>
            <person name="Chen C."/>
            <person name="Yanf M."/>
            <person name="Daum C."/>
            <person name="Ng V."/>
            <person name="Clum A."/>
            <person name="Ohm R."/>
            <person name="Martin F."/>
            <person name="Silar P."/>
            <person name="Natvig D."/>
            <person name="Lalanne C."/>
            <person name="Gautier V."/>
            <person name="Ament-Velasquez S.L."/>
            <person name="Kruys A."/>
            <person name="Hutchinson M.I."/>
            <person name="Powell A.J."/>
            <person name="Barry K."/>
            <person name="Miller A.N."/>
            <person name="Grigoriev I.V."/>
            <person name="Debuchy R."/>
            <person name="Gladieux P."/>
            <person name="Thoren M.H."/>
            <person name="Johannesson H."/>
        </authorList>
    </citation>
    <scope>NUCLEOTIDE SEQUENCE</scope>
    <source>
        <strain evidence="6">PSN293</strain>
    </source>
</reference>
<keyword evidence="1" id="KW-0677">Repeat</keyword>
<dbReference type="InterPro" id="IPR002110">
    <property type="entry name" value="Ankyrin_rpt"/>
</dbReference>
<evidence type="ECO:0000256" key="1">
    <source>
        <dbReference type="ARBA" id="ARBA00022737"/>
    </source>
</evidence>
<dbReference type="PROSITE" id="PS50097">
    <property type="entry name" value="BTB"/>
    <property type="match status" value="2"/>
</dbReference>
<feature type="compositionally biased region" description="Acidic residues" evidence="4">
    <location>
        <begin position="313"/>
        <end position="323"/>
    </location>
</feature>
<reference evidence="6" key="1">
    <citation type="journal article" date="2023" name="Mol. Phylogenet. Evol.">
        <title>Genome-scale phylogeny and comparative genomics of the fungal order Sordariales.</title>
        <authorList>
            <person name="Hensen N."/>
            <person name="Bonometti L."/>
            <person name="Westerberg I."/>
            <person name="Brannstrom I.O."/>
            <person name="Guillou S."/>
            <person name="Cros-Aarteil S."/>
            <person name="Calhoun S."/>
            <person name="Haridas S."/>
            <person name="Kuo A."/>
            <person name="Mondo S."/>
            <person name="Pangilinan J."/>
            <person name="Riley R."/>
            <person name="LaButti K."/>
            <person name="Andreopoulos B."/>
            <person name="Lipzen A."/>
            <person name="Chen C."/>
            <person name="Yan M."/>
            <person name="Daum C."/>
            <person name="Ng V."/>
            <person name="Clum A."/>
            <person name="Steindorff A."/>
            <person name="Ohm R.A."/>
            <person name="Martin F."/>
            <person name="Silar P."/>
            <person name="Natvig D.O."/>
            <person name="Lalanne C."/>
            <person name="Gautier V."/>
            <person name="Ament-Velasquez S.L."/>
            <person name="Kruys A."/>
            <person name="Hutchinson M.I."/>
            <person name="Powell A.J."/>
            <person name="Barry K."/>
            <person name="Miller A.N."/>
            <person name="Grigoriev I.V."/>
            <person name="Debuchy R."/>
            <person name="Gladieux P."/>
            <person name="Hiltunen Thoren M."/>
            <person name="Johannesson H."/>
        </authorList>
    </citation>
    <scope>NUCLEOTIDE SEQUENCE</scope>
    <source>
        <strain evidence="6">PSN293</strain>
    </source>
</reference>
<dbReference type="CDD" id="cd18497">
    <property type="entry name" value="BACK_ABTB1_BPOZ"/>
    <property type="match status" value="1"/>
</dbReference>
<sequence length="659" mass="74217">MVLRKHELEAKLKDDNQLISSGVLRNEHPLDLSQQFADFLMACRHGDLAQCQELITAGVNINGKDKYDYTPLVIASLCGHYELVQLLLESGALADPDSFERERAVYNALNNKIRNLLLSYDYSKTADPLQPWSSHITSLLVRDTPKTADITLSAAADSFHLHKFLLSSRSPYFRRKFADAPETETWKLSSAIPVEAFRVVLRYLYLGEIPRDLVGPRSTVSEEDVFKGIDKLCKQLELDKLWEAVLSLTDRRLARQRHQDEVQRAQSQVEAFFRDTVLKHKIVVDTRKVNDIKWPHDNAIFANCILQADEFQGDQDQDNDTDSNEQPAAFIPIGLPREESAQNGRPQKTRKSVLFPVHKAFLIRSPYFETMFSSEFKEAKDAEYLHIIKVDCIPEVLEIILTFLYTEKADCPLEYALDLLYTADMLFLDKLKTKAAIAISTLGSGTSNALVDRTHHSNAAAAKEGSPPPDGAVGREIETEVEVEPINVYDVIRAAWDLNVQRLEEFAARYLASRLEDYIDEQEFHDLIQESASRIKERQETDTIELLDDIRYYLSERFRFRFDGDGMDALLDEDGEINAAAVEGLAIAEGENAAHAQEIAVEAAGKPEGGGGEEGNGGGENFVTLDGEVVEDEFASDAINYQILLRKIDAMLERLKLDA</sequence>
<dbReference type="AlphaFoldDB" id="A0AAN6YII4"/>
<dbReference type="SMART" id="SM00248">
    <property type="entry name" value="ANK"/>
    <property type="match status" value="2"/>
</dbReference>
<evidence type="ECO:0000256" key="3">
    <source>
        <dbReference type="PROSITE-ProRule" id="PRU00023"/>
    </source>
</evidence>
<dbReference type="InterPro" id="IPR000210">
    <property type="entry name" value="BTB/POZ_dom"/>
</dbReference>
<name>A0AAN6YII4_9PEZI</name>
<evidence type="ECO:0000256" key="4">
    <source>
        <dbReference type="SAM" id="MobiDB-lite"/>
    </source>
</evidence>
<dbReference type="SMART" id="SM00225">
    <property type="entry name" value="BTB"/>
    <property type="match status" value="2"/>
</dbReference>
<dbReference type="FunFam" id="3.30.710.10:FF:000183">
    <property type="entry name" value="Ankyrin repeat and BTB/POZ domain protein"/>
    <property type="match status" value="1"/>
</dbReference>
<dbReference type="Gene3D" id="1.25.40.20">
    <property type="entry name" value="Ankyrin repeat-containing domain"/>
    <property type="match status" value="1"/>
</dbReference>
<evidence type="ECO:0000256" key="2">
    <source>
        <dbReference type="ARBA" id="ARBA00023043"/>
    </source>
</evidence>
<feature type="repeat" description="ANK" evidence="3">
    <location>
        <begin position="67"/>
        <end position="92"/>
    </location>
</feature>
<gene>
    <name evidence="6" type="ORF">QBC37DRAFT_411224</name>
</gene>
<dbReference type="EMBL" id="MU858050">
    <property type="protein sequence ID" value="KAK4219088.1"/>
    <property type="molecule type" value="Genomic_DNA"/>
</dbReference>
<dbReference type="PROSITE" id="PS50088">
    <property type="entry name" value="ANK_REPEAT"/>
    <property type="match status" value="1"/>
</dbReference>
<keyword evidence="7" id="KW-1185">Reference proteome</keyword>
<dbReference type="SUPFAM" id="SSF54695">
    <property type="entry name" value="POZ domain"/>
    <property type="match status" value="2"/>
</dbReference>
<dbReference type="PROSITE" id="PS50297">
    <property type="entry name" value="ANK_REP_REGION"/>
    <property type="match status" value="1"/>
</dbReference>
<dbReference type="FunFam" id="1.25.40.20:FF:000248">
    <property type="entry name" value="Ankyrin repeat and BTB/POZ domain protein"/>
    <property type="match status" value="1"/>
</dbReference>
<dbReference type="InterPro" id="IPR011333">
    <property type="entry name" value="SKP1/BTB/POZ_sf"/>
</dbReference>
<protein>
    <recommendedName>
        <fullName evidence="5">BTB domain-containing protein</fullName>
    </recommendedName>
</protein>
<evidence type="ECO:0000313" key="6">
    <source>
        <dbReference type="EMBL" id="KAK4219088.1"/>
    </source>
</evidence>
<evidence type="ECO:0000259" key="5">
    <source>
        <dbReference type="PROSITE" id="PS50097"/>
    </source>
</evidence>
<accession>A0AAN6YII4</accession>
<feature type="domain" description="BTB" evidence="5">
    <location>
        <begin position="148"/>
        <end position="213"/>
    </location>
</feature>
<dbReference type="Gene3D" id="3.30.710.10">
    <property type="entry name" value="Potassium Channel Kv1.1, Chain A"/>
    <property type="match status" value="2"/>
</dbReference>
<evidence type="ECO:0000313" key="7">
    <source>
        <dbReference type="Proteomes" id="UP001301769"/>
    </source>
</evidence>